<keyword evidence="1" id="KW-0472">Membrane</keyword>
<evidence type="ECO:0000313" key="3">
    <source>
        <dbReference type="Proteomes" id="UP001501147"/>
    </source>
</evidence>
<feature type="transmembrane region" description="Helical" evidence="1">
    <location>
        <begin position="138"/>
        <end position="156"/>
    </location>
</feature>
<keyword evidence="1" id="KW-0812">Transmembrane</keyword>
<protein>
    <recommendedName>
        <fullName evidence="4">Integral membrane protein</fullName>
    </recommendedName>
</protein>
<organism evidence="2 3">
    <name type="scientific">Streptomyces sanyensis</name>
    <dbReference type="NCBI Taxonomy" id="568869"/>
    <lineage>
        <taxon>Bacteria</taxon>
        <taxon>Bacillati</taxon>
        <taxon>Actinomycetota</taxon>
        <taxon>Actinomycetes</taxon>
        <taxon>Kitasatosporales</taxon>
        <taxon>Streptomycetaceae</taxon>
        <taxon>Streptomyces</taxon>
    </lineage>
</organism>
<feature type="transmembrane region" description="Helical" evidence="1">
    <location>
        <begin position="87"/>
        <end position="106"/>
    </location>
</feature>
<evidence type="ECO:0008006" key="4">
    <source>
        <dbReference type="Google" id="ProtNLM"/>
    </source>
</evidence>
<proteinExistence type="predicted"/>
<accession>A0ABP9AY89</accession>
<dbReference type="EMBL" id="BAABJV010000013">
    <property type="protein sequence ID" value="GAA4787664.1"/>
    <property type="molecule type" value="Genomic_DNA"/>
</dbReference>
<feature type="transmembrane region" description="Helical" evidence="1">
    <location>
        <begin position="47"/>
        <end position="66"/>
    </location>
</feature>
<name>A0ABP9AY89_9ACTN</name>
<comment type="caution">
    <text evidence="2">The sequence shown here is derived from an EMBL/GenBank/DDBJ whole genome shotgun (WGS) entry which is preliminary data.</text>
</comment>
<keyword evidence="3" id="KW-1185">Reference proteome</keyword>
<dbReference type="RefSeq" id="WP_345615105.1">
    <property type="nucleotide sequence ID" value="NZ_BAABJV010000013.1"/>
</dbReference>
<evidence type="ECO:0000256" key="1">
    <source>
        <dbReference type="SAM" id="Phobius"/>
    </source>
</evidence>
<sequence>MNPGLAFARSRNLPRAAAGALVVALATSLFAGTRVDIPDFRYLVDYGIPVAAVAPVAHAVVLGSTLHSPMADLEHTAAQPMALIRRLHLLALTLLAAGLSALPLLFGLSADVAAASVRNAVGYLGLAGISARFFGSGLAWLLPLGTFGPTLLLGVAPDNTPEWWAWSIHAPSAAGALTTAVLLWLAALLLPTAPPRPDDRAEA</sequence>
<gene>
    <name evidence="2" type="ORF">GCM10023329_43460</name>
</gene>
<evidence type="ECO:0000313" key="2">
    <source>
        <dbReference type="EMBL" id="GAA4787664.1"/>
    </source>
</evidence>
<reference evidence="3" key="1">
    <citation type="journal article" date="2019" name="Int. J. Syst. Evol. Microbiol.">
        <title>The Global Catalogue of Microorganisms (GCM) 10K type strain sequencing project: providing services to taxonomists for standard genome sequencing and annotation.</title>
        <authorList>
            <consortium name="The Broad Institute Genomics Platform"/>
            <consortium name="The Broad Institute Genome Sequencing Center for Infectious Disease"/>
            <person name="Wu L."/>
            <person name="Ma J."/>
        </authorList>
    </citation>
    <scope>NUCLEOTIDE SEQUENCE [LARGE SCALE GENOMIC DNA]</scope>
    <source>
        <strain evidence="3">JCM 18324</strain>
    </source>
</reference>
<dbReference type="Proteomes" id="UP001501147">
    <property type="component" value="Unassembled WGS sequence"/>
</dbReference>
<keyword evidence="1" id="KW-1133">Transmembrane helix</keyword>
<feature type="transmembrane region" description="Helical" evidence="1">
    <location>
        <begin position="168"/>
        <end position="190"/>
    </location>
</feature>